<name>A0AAN6VI09_9PEZI</name>
<proteinExistence type="predicted"/>
<dbReference type="PANTHER" id="PTHR43162">
    <property type="match status" value="1"/>
</dbReference>
<dbReference type="Pfam" id="PF13460">
    <property type="entry name" value="NAD_binding_10"/>
    <property type="match status" value="1"/>
</dbReference>
<accession>A0AAN6VI09</accession>
<dbReference type="Proteomes" id="UP001302745">
    <property type="component" value="Unassembled WGS sequence"/>
</dbReference>
<dbReference type="InterPro" id="IPR016040">
    <property type="entry name" value="NAD(P)-bd_dom"/>
</dbReference>
<keyword evidence="3" id="KW-1185">Reference proteome</keyword>
<gene>
    <name evidence="2" type="ORF">C8A00DRAFT_16979</name>
</gene>
<dbReference type="AlphaFoldDB" id="A0AAN6VI09"/>
<organism evidence="2 3">
    <name type="scientific">Chaetomidium leptoderma</name>
    <dbReference type="NCBI Taxonomy" id="669021"/>
    <lineage>
        <taxon>Eukaryota</taxon>
        <taxon>Fungi</taxon>
        <taxon>Dikarya</taxon>
        <taxon>Ascomycota</taxon>
        <taxon>Pezizomycotina</taxon>
        <taxon>Sordariomycetes</taxon>
        <taxon>Sordariomycetidae</taxon>
        <taxon>Sordariales</taxon>
        <taxon>Chaetomiaceae</taxon>
        <taxon>Chaetomidium</taxon>
    </lineage>
</organism>
<dbReference type="PANTHER" id="PTHR43162:SF1">
    <property type="entry name" value="PRESTALK A DIFFERENTIATION PROTEIN A"/>
    <property type="match status" value="1"/>
</dbReference>
<dbReference type="EMBL" id="MU857006">
    <property type="protein sequence ID" value="KAK4151645.1"/>
    <property type="molecule type" value="Genomic_DNA"/>
</dbReference>
<dbReference type="Gene3D" id="3.40.50.720">
    <property type="entry name" value="NAD(P)-binding Rossmann-like Domain"/>
    <property type="match status" value="1"/>
</dbReference>
<evidence type="ECO:0000313" key="2">
    <source>
        <dbReference type="EMBL" id="KAK4151645.1"/>
    </source>
</evidence>
<reference evidence="2" key="2">
    <citation type="submission" date="2023-05" db="EMBL/GenBank/DDBJ databases">
        <authorList>
            <consortium name="Lawrence Berkeley National Laboratory"/>
            <person name="Steindorff A."/>
            <person name="Hensen N."/>
            <person name="Bonometti L."/>
            <person name="Westerberg I."/>
            <person name="Brannstrom I.O."/>
            <person name="Guillou S."/>
            <person name="Cros-Aarteil S."/>
            <person name="Calhoun S."/>
            <person name="Haridas S."/>
            <person name="Kuo A."/>
            <person name="Mondo S."/>
            <person name="Pangilinan J."/>
            <person name="Riley R."/>
            <person name="Labutti K."/>
            <person name="Andreopoulos B."/>
            <person name="Lipzen A."/>
            <person name="Chen C."/>
            <person name="Yanf M."/>
            <person name="Daum C."/>
            <person name="Ng V."/>
            <person name="Clum A."/>
            <person name="Ohm R."/>
            <person name="Martin F."/>
            <person name="Silar P."/>
            <person name="Natvig D."/>
            <person name="Lalanne C."/>
            <person name="Gautier V."/>
            <person name="Ament-Velasquez S.L."/>
            <person name="Kruys A."/>
            <person name="Hutchinson M.I."/>
            <person name="Powell A.J."/>
            <person name="Barry K."/>
            <person name="Miller A.N."/>
            <person name="Grigoriev I.V."/>
            <person name="Debuchy R."/>
            <person name="Gladieux P."/>
            <person name="Thoren M.H."/>
            <person name="Johannesson H."/>
        </authorList>
    </citation>
    <scope>NUCLEOTIDE SEQUENCE</scope>
    <source>
        <strain evidence="2">CBS 538.74</strain>
    </source>
</reference>
<reference evidence="2" key="1">
    <citation type="journal article" date="2023" name="Mol. Phylogenet. Evol.">
        <title>Genome-scale phylogeny and comparative genomics of the fungal order Sordariales.</title>
        <authorList>
            <person name="Hensen N."/>
            <person name="Bonometti L."/>
            <person name="Westerberg I."/>
            <person name="Brannstrom I.O."/>
            <person name="Guillou S."/>
            <person name="Cros-Aarteil S."/>
            <person name="Calhoun S."/>
            <person name="Haridas S."/>
            <person name="Kuo A."/>
            <person name="Mondo S."/>
            <person name="Pangilinan J."/>
            <person name="Riley R."/>
            <person name="LaButti K."/>
            <person name="Andreopoulos B."/>
            <person name="Lipzen A."/>
            <person name="Chen C."/>
            <person name="Yan M."/>
            <person name="Daum C."/>
            <person name="Ng V."/>
            <person name="Clum A."/>
            <person name="Steindorff A."/>
            <person name="Ohm R.A."/>
            <person name="Martin F."/>
            <person name="Silar P."/>
            <person name="Natvig D.O."/>
            <person name="Lalanne C."/>
            <person name="Gautier V."/>
            <person name="Ament-Velasquez S.L."/>
            <person name="Kruys A."/>
            <person name="Hutchinson M.I."/>
            <person name="Powell A.J."/>
            <person name="Barry K."/>
            <person name="Miller A.N."/>
            <person name="Grigoriev I.V."/>
            <person name="Debuchy R."/>
            <person name="Gladieux P."/>
            <person name="Hiltunen Thoren M."/>
            <person name="Johannesson H."/>
        </authorList>
    </citation>
    <scope>NUCLEOTIDE SEQUENCE</scope>
    <source>
        <strain evidence="2">CBS 538.74</strain>
    </source>
</reference>
<feature type="domain" description="NAD(P)-binding" evidence="1">
    <location>
        <begin position="8"/>
        <end position="158"/>
    </location>
</feature>
<protein>
    <submittedName>
        <fullName evidence="2">NAD(P)-binding protein</fullName>
    </submittedName>
</protein>
<comment type="caution">
    <text evidence="2">The sequence shown here is derived from an EMBL/GenBank/DDBJ whole genome shotgun (WGS) entry which is preliminary data.</text>
</comment>
<dbReference type="Gene3D" id="3.90.25.10">
    <property type="entry name" value="UDP-galactose 4-epimerase, domain 1"/>
    <property type="match status" value="1"/>
</dbReference>
<evidence type="ECO:0000259" key="1">
    <source>
        <dbReference type="Pfam" id="PF13460"/>
    </source>
</evidence>
<sequence length="325" mass="35540">MPKFVLTGAGGGIGGVAADYALEIAQPGQKLLFTTSNLGKLPAGRADGWKAKGAEVAEANYDDVESLKKVFEGAEVVAFISTWALGERPRQAANVLAAAKATGVKRVCYTSFIGAGLGNDSAEARQRDVKTIPFLPQDHVQTERLIRGSGLQWNIQRDYLYQDNAAAFFSQSWKFCGDRWLNNSGGRRGAYVAREDCGRVFGALLMGKAEPDTCHTLTGPEAVTDREIFDYINSVSGYKAEFVDMTDDALAAWWRERGLPDNAINGDFSQLPMKLCIPDLLCCGEMVAQGHMAEVTDAVEKLTGRKALGFKENYKKYEQLFPRND</sequence>
<evidence type="ECO:0000313" key="3">
    <source>
        <dbReference type="Proteomes" id="UP001302745"/>
    </source>
</evidence>
<dbReference type="InterPro" id="IPR036291">
    <property type="entry name" value="NAD(P)-bd_dom_sf"/>
</dbReference>
<dbReference type="InterPro" id="IPR051604">
    <property type="entry name" value="Ergot_Alk_Oxidoreductase"/>
</dbReference>
<dbReference type="SUPFAM" id="SSF51735">
    <property type="entry name" value="NAD(P)-binding Rossmann-fold domains"/>
    <property type="match status" value="1"/>
</dbReference>